<comment type="caution">
    <text evidence="2">The sequence shown here is derived from an EMBL/GenBank/DDBJ whole genome shotgun (WGS) entry which is preliminary data.</text>
</comment>
<evidence type="ECO:0000256" key="1">
    <source>
        <dbReference type="SAM" id="Phobius"/>
    </source>
</evidence>
<feature type="transmembrane region" description="Helical" evidence="1">
    <location>
        <begin position="173"/>
        <end position="194"/>
    </location>
</feature>
<protein>
    <submittedName>
        <fullName evidence="2">Membrane protein</fullName>
    </submittedName>
</protein>
<feature type="transmembrane region" description="Helical" evidence="1">
    <location>
        <begin position="7"/>
        <end position="29"/>
    </location>
</feature>
<organism evidence="2 3">
    <name type="scientific">Gottfriedia endophytica</name>
    <dbReference type="NCBI Taxonomy" id="2820819"/>
    <lineage>
        <taxon>Bacteria</taxon>
        <taxon>Bacillati</taxon>
        <taxon>Bacillota</taxon>
        <taxon>Bacilli</taxon>
        <taxon>Bacillales</taxon>
        <taxon>Bacillaceae</taxon>
        <taxon>Gottfriedia</taxon>
    </lineage>
</organism>
<keyword evidence="1" id="KW-0472">Membrane</keyword>
<proteinExistence type="predicted"/>
<dbReference type="AlphaFoldDB" id="A0A940NS81"/>
<sequence>MRVVRRVLFFIAGIFILTLGVSLTIKAGLGAGAWDALSVGESKTFGLSVGKWVIINGIILLFVNAFLQKRRPEWLAIITFTLIGQFIDFWLYVVLEDTSFSSFFIRFCILIIGMLLLAIGVATYLQPKFPTNPIDNLMLSLHIRFGLSLGVAKTIGEVFAFVLAFLLHGSIGVGTVIITLFIGPIIQWLNIKLLSLYKKWTR</sequence>
<keyword evidence="1" id="KW-1133">Transmembrane helix</keyword>
<evidence type="ECO:0000313" key="2">
    <source>
        <dbReference type="EMBL" id="MBP0726082.1"/>
    </source>
</evidence>
<keyword evidence="1" id="KW-0812">Transmembrane</keyword>
<name>A0A940NS81_9BACI</name>
<dbReference type="EMBL" id="JAGIYQ010000008">
    <property type="protein sequence ID" value="MBP0726082.1"/>
    <property type="molecule type" value="Genomic_DNA"/>
</dbReference>
<feature type="transmembrane region" description="Helical" evidence="1">
    <location>
        <begin position="49"/>
        <end position="67"/>
    </location>
</feature>
<gene>
    <name evidence="2" type="ORF">J5Y03_12945</name>
</gene>
<reference evidence="2" key="1">
    <citation type="submission" date="2021-04" db="EMBL/GenBank/DDBJ databases">
        <title>Genome seq and assembly of Bacillus sp.</title>
        <authorList>
            <person name="Chhetri G."/>
        </authorList>
    </citation>
    <scope>NUCLEOTIDE SEQUENCE</scope>
    <source>
        <strain evidence="2">RG28</strain>
    </source>
</reference>
<dbReference type="PANTHER" id="PTHR40078">
    <property type="entry name" value="INTEGRAL MEMBRANE PROTEIN-RELATED"/>
    <property type="match status" value="1"/>
</dbReference>
<dbReference type="Proteomes" id="UP000682134">
    <property type="component" value="Unassembled WGS sequence"/>
</dbReference>
<dbReference type="PANTHER" id="PTHR40078:SF1">
    <property type="entry name" value="INTEGRAL MEMBRANE PROTEIN"/>
    <property type="match status" value="1"/>
</dbReference>
<dbReference type="RefSeq" id="WP_209406325.1">
    <property type="nucleotide sequence ID" value="NZ_JAGIYQ010000008.1"/>
</dbReference>
<evidence type="ECO:0000313" key="3">
    <source>
        <dbReference type="Proteomes" id="UP000682134"/>
    </source>
</evidence>
<feature type="transmembrane region" description="Helical" evidence="1">
    <location>
        <begin position="145"/>
        <end position="167"/>
    </location>
</feature>
<keyword evidence="3" id="KW-1185">Reference proteome</keyword>
<feature type="transmembrane region" description="Helical" evidence="1">
    <location>
        <begin position="104"/>
        <end position="125"/>
    </location>
</feature>
<accession>A0A940NS81</accession>
<feature type="transmembrane region" description="Helical" evidence="1">
    <location>
        <begin position="74"/>
        <end position="92"/>
    </location>
</feature>
<dbReference type="InterPro" id="IPR038750">
    <property type="entry name" value="YczE/YyaS-like"/>
</dbReference>
<dbReference type="Pfam" id="PF19700">
    <property type="entry name" value="DUF6198"/>
    <property type="match status" value="1"/>
</dbReference>